<dbReference type="PANTHER" id="PTHR37291">
    <property type="entry name" value="5-METHYLCYTOSINE-SPECIFIC RESTRICTION ENZYME B"/>
    <property type="match status" value="1"/>
</dbReference>
<dbReference type="EMBL" id="JAHLOQ010000035">
    <property type="protein sequence ID" value="MBU5337014.1"/>
    <property type="molecule type" value="Genomic_DNA"/>
</dbReference>
<dbReference type="Proteomes" id="UP001196301">
    <property type="component" value="Unassembled WGS sequence"/>
</dbReference>
<dbReference type="InterPro" id="IPR003593">
    <property type="entry name" value="AAA+_ATPase"/>
</dbReference>
<dbReference type="InterPro" id="IPR052934">
    <property type="entry name" value="Methyl-DNA_Rec/Restrict_Enz"/>
</dbReference>
<dbReference type="CDD" id="cd00009">
    <property type="entry name" value="AAA"/>
    <property type="match status" value="1"/>
</dbReference>
<comment type="caution">
    <text evidence="2">The sequence shown here is derived from an EMBL/GenBank/DDBJ whole genome shotgun (WGS) entry which is preliminary data.</text>
</comment>
<dbReference type="SMART" id="SM00382">
    <property type="entry name" value="AAA"/>
    <property type="match status" value="1"/>
</dbReference>
<accession>A0ABS6DYV7</accession>
<gene>
    <name evidence="2" type="ORF">KQI20_11235</name>
</gene>
<dbReference type="InterPro" id="IPR011704">
    <property type="entry name" value="ATPase_dyneun-rel_AAA"/>
</dbReference>
<proteinExistence type="predicted"/>
<sequence length="504" mass="59731">MISNSLSKSKNLLASRNYFPKNMILYFAQKDPEMVREMFVNLFNETISLSRRIDSFRDSCDMLLKQYGNENMSNHYQYLNAISTYLFFRFPEKYCIYKEGKFKAFANKIGYDNIPKRGSFEILEAYYNMCDWVLEVVKSDEELVQMAFSRFNGLNFADNGLHLIAEEIIYIGSRLNLNIESKQKVSEIEDVDLIEEDYKEDVKVQEKDIIKDSEETYTKQDFLEEVYITEKEYNFLVRLLDRKKNIILTGAPGIGKTFLSKRLAYSILGKKDDDKVKFVQFHQNYSYEDFIMGYKPSKEGFELKYGVFYNFCKKAERNPNNKYFFIIDEINRGNLSKIFGELMMLIENNYRGQNINLAYGGECFSVPKNIYIIGIMNTADRSIAMIDYALRRRFSFFDLKPAFENERFMDYIKGLNSEKFITLVEKVKLLNKEIKEDFSLGEGFCIGHSYFFSDEISKESSLDEIDMYIEEIIEFDIIPLLKEYWFDDYDKIEKWEKILRDVIK</sequence>
<organism evidence="2 3">
    <name type="scientific">Intestinibacter bartlettii</name>
    <dbReference type="NCBI Taxonomy" id="261299"/>
    <lineage>
        <taxon>Bacteria</taxon>
        <taxon>Bacillati</taxon>
        <taxon>Bacillota</taxon>
        <taxon>Clostridia</taxon>
        <taxon>Peptostreptococcales</taxon>
        <taxon>Peptostreptococcaceae</taxon>
        <taxon>Intestinibacter</taxon>
    </lineage>
</organism>
<reference evidence="2 3" key="1">
    <citation type="submission" date="2021-06" db="EMBL/GenBank/DDBJ databases">
        <authorList>
            <person name="Sun Q."/>
            <person name="Li D."/>
        </authorList>
    </citation>
    <scope>NUCLEOTIDE SEQUENCE [LARGE SCALE GENOMIC DNA]</scope>
    <source>
        <strain evidence="2 3">N19</strain>
    </source>
</reference>
<keyword evidence="3" id="KW-1185">Reference proteome</keyword>
<evidence type="ECO:0000313" key="2">
    <source>
        <dbReference type="EMBL" id="MBU5337014.1"/>
    </source>
</evidence>
<evidence type="ECO:0000259" key="1">
    <source>
        <dbReference type="SMART" id="SM00382"/>
    </source>
</evidence>
<feature type="domain" description="AAA+ ATPase" evidence="1">
    <location>
        <begin position="242"/>
        <end position="400"/>
    </location>
</feature>
<dbReference type="PANTHER" id="PTHR37291:SF1">
    <property type="entry name" value="TYPE IV METHYL-DIRECTED RESTRICTION ENZYME ECOKMCRB SUBUNIT"/>
    <property type="match status" value="1"/>
</dbReference>
<evidence type="ECO:0000313" key="3">
    <source>
        <dbReference type="Proteomes" id="UP001196301"/>
    </source>
</evidence>
<name>A0ABS6DYV7_9FIRM</name>
<protein>
    <submittedName>
        <fullName evidence="2">AAA family ATPase</fullName>
    </submittedName>
</protein>
<dbReference type="Pfam" id="PF07728">
    <property type="entry name" value="AAA_5"/>
    <property type="match status" value="1"/>
</dbReference>